<name>A0AA88YWP6_PINIB</name>
<feature type="disulfide bond" evidence="2">
    <location>
        <begin position="398"/>
        <end position="413"/>
    </location>
</feature>
<comment type="caution">
    <text evidence="2">Lacks conserved residue(s) required for the propagation of feature annotation.</text>
</comment>
<accession>A0AA88YWP6</accession>
<dbReference type="SMART" id="SM00192">
    <property type="entry name" value="LDLa"/>
    <property type="match status" value="1"/>
</dbReference>
<dbReference type="PROSITE" id="PS50068">
    <property type="entry name" value="LDLRA_2"/>
    <property type="match status" value="1"/>
</dbReference>
<dbReference type="InterPro" id="IPR036055">
    <property type="entry name" value="LDL_receptor-like_sf"/>
</dbReference>
<evidence type="ECO:0000256" key="1">
    <source>
        <dbReference type="ARBA" id="ARBA00023157"/>
    </source>
</evidence>
<dbReference type="CDD" id="cd10442">
    <property type="entry name" value="GIY-YIG_PLEs"/>
    <property type="match status" value="1"/>
</dbReference>
<dbReference type="InterPro" id="IPR002172">
    <property type="entry name" value="LDrepeatLR_classA_rpt"/>
</dbReference>
<sequence length="518" mass="59558">MDSTQETYKVAGASPTIKRPQPVASTDTYATGNLGVPRIRLHDIRDETFVVSRNHEFWYKHADGYIKIKPCKIEVVDILKEHQFSQSDCSVSKCGTKNCKTCKILITDTSFSSNLTKQTFNTHSFENLNCMTSNVVYGIECSLCGLIYVGETKGKLRTRMSGHRSKINNKGSQLLYRHFDQADHSVLSMRVRILEKIYHPTNNPNLSTPFRRNREEFWIKNLNTAAPYGCNDNISSLGNLTSPGCQSVNVNSLFNRPQRRPRSHGIRKYNRPEIHSFSFDDLVPFLNEPLGLHYIRTKLYSVPLRKLHEMYEYTKDLTYTDTRSPEYRLQGVILDISTFRLFQAVRSDKSEEKTNRPFIKVKFANKGIIMTTTNAPSCNAQNEFTCINRKCINLHYYCNGHDDCGDNSDELRCGIWGMISKPYLVKCEGIQIKKGGDLQQDSVAAPTTTHKTPRVTTQRRHTERDTKEHKPRHQISNTKDHTITKFIVESVQWSNKHKKDHFKIIGSRVLFSLDDNLE</sequence>
<dbReference type="SUPFAM" id="SSF57424">
    <property type="entry name" value="LDL receptor-like module"/>
    <property type="match status" value="1"/>
</dbReference>
<dbReference type="CDD" id="cd00112">
    <property type="entry name" value="LDLa"/>
    <property type="match status" value="1"/>
</dbReference>
<keyword evidence="5" id="KW-1185">Reference proteome</keyword>
<evidence type="ECO:0000256" key="2">
    <source>
        <dbReference type="PROSITE-ProRule" id="PRU00124"/>
    </source>
</evidence>
<evidence type="ECO:0008006" key="6">
    <source>
        <dbReference type="Google" id="ProtNLM"/>
    </source>
</evidence>
<dbReference type="SUPFAM" id="SSF82771">
    <property type="entry name" value="GIY-YIG endonuclease"/>
    <property type="match status" value="1"/>
</dbReference>
<evidence type="ECO:0000256" key="3">
    <source>
        <dbReference type="SAM" id="MobiDB-lite"/>
    </source>
</evidence>
<dbReference type="Gene3D" id="4.10.400.10">
    <property type="entry name" value="Low-density Lipoprotein Receptor"/>
    <property type="match status" value="1"/>
</dbReference>
<reference evidence="4" key="1">
    <citation type="submission" date="2019-08" db="EMBL/GenBank/DDBJ databases">
        <title>The improved chromosome-level genome for the pearl oyster Pinctada fucata martensii using PacBio sequencing and Hi-C.</title>
        <authorList>
            <person name="Zheng Z."/>
        </authorList>
    </citation>
    <scope>NUCLEOTIDE SEQUENCE</scope>
    <source>
        <strain evidence="4">ZZ-2019</strain>
        <tissue evidence="4">Adductor muscle</tissue>
    </source>
</reference>
<dbReference type="Pfam" id="PF00057">
    <property type="entry name" value="Ldl_recept_a"/>
    <property type="match status" value="1"/>
</dbReference>
<gene>
    <name evidence="4" type="ORF">FSP39_025230</name>
</gene>
<feature type="region of interest" description="Disordered" evidence="3">
    <location>
        <begin position="1"/>
        <end position="26"/>
    </location>
</feature>
<dbReference type="Proteomes" id="UP001186944">
    <property type="component" value="Unassembled WGS sequence"/>
</dbReference>
<dbReference type="Gene3D" id="3.40.1440.10">
    <property type="entry name" value="GIY-YIG endonuclease"/>
    <property type="match status" value="1"/>
</dbReference>
<evidence type="ECO:0000313" key="5">
    <source>
        <dbReference type="Proteomes" id="UP001186944"/>
    </source>
</evidence>
<dbReference type="InterPro" id="IPR035901">
    <property type="entry name" value="GIY-YIG_endonuc_sf"/>
</dbReference>
<dbReference type="AlphaFoldDB" id="A0AA88YWP6"/>
<comment type="caution">
    <text evidence="4">The sequence shown here is derived from an EMBL/GenBank/DDBJ whole genome shotgun (WGS) entry which is preliminary data.</text>
</comment>
<dbReference type="EMBL" id="VSWD01000002">
    <property type="protein sequence ID" value="KAK3107920.1"/>
    <property type="molecule type" value="Genomic_DNA"/>
</dbReference>
<dbReference type="PROSITE" id="PS01209">
    <property type="entry name" value="LDLRA_1"/>
    <property type="match status" value="1"/>
</dbReference>
<proteinExistence type="predicted"/>
<organism evidence="4 5">
    <name type="scientific">Pinctada imbricata</name>
    <name type="common">Atlantic pearl-oyster</name>
    <name type="synonym">Pinctada martensii</name>
    <dbReference type="NCBI Taxonomy" id="66713"/>
    <lineage>
        <taxon>Eukaryota</taxon>
        <taxon>Metazoa</taxon>
        <taxon>Spiralia</taxon>
        <taxon>Lophotrochozoa</taxon>
        <taxon>Mollusca</taxon>
        <taxon>Bivalvia</taxon>
        <taxon>Autobranchia</taxon>
        <taxon>Pteriomorphia</taxon>
        <taxon>Pterioida</taxon>
        <taxon>Pterioidea</taxon>
        <taxon>Pteriidae</taxon>
        <taxon>Pinctada</taxon>
    </lineage>
</organism>
<keyword evidence="1 2" id="KW-1015">Disulfide bond</keyword>
<evidence type="ECO:0000313" key="4">
    <source>
        <dbReference type="EMBL" id="KAK3107920.1"/>
    </source>
</evidence>
<feature type="region of interest" description="Disordered" evidence="3">
    <location>
        <begin position="441"/>
        <end position="475"/>
    </location>
</feature>
<feature type="disulfide bond" evidence="2">
    <location>
        <begin position="386"/>
        <end position="404"/>
    </location>
</feature>
<dbReference type="InterPro" id="IPR023415">
    <property type="entry name" value="LDLR_class-A_CS"/>
</dbReference>
<protein>
    <recommendedName>
        <fullName evidence="6">GIY-YIG domain-containing protein</fullName>
    </recommendedName>
</protein>